<evidence type="ECO:0000313" key="21">
    <source>
        <dbReference type="Proteomes" id="UP000144311"/>
    </source>
</evidence>
<dbReference type="GO" id="GO:0031440">
    <property type="term" value="P:regulation of mRNA 3'-end processing"/>
    <property type="evidence" value="ECO:0007669"/>
    <property type="project" value="UniProtKB-UniRule"/>
</dbReference>
<dbReference type="GO" id="GO:0004483">
    <property type="term" value="F:methyltransferase cap1 activity"/>
    <property type="evidence" value="ECO:0007669"/>
    <property type="project" value="UniProtKB-UniRule"/>
</dbReference>
<reference evidence="20 21" key="1">
    <citation type="submission" date="2011-10" db="EMBL/GenBank/DDBJ databases">
        <authorList>
            <person name="Darby A."/>
        </authorList>
    </citation>
    <scope>NUCLEOTIDE SEQUENCE [LARGE SCALE GENOMIC DNA]</scope>
    <source>
        <strain evidence="20">Red squirrel UK</strain>
    </source>
</reference>
<comment type="function">
    <text evidence="12 15">Displays methyltransferase, positive regulation of the poly(A) polymerase and transcription elongation activities. Involved in the modification of both mRNA ends and in intermediate and late gene positive transcription elongation. At the mRNAs 5' end, methylates the ribose 2' OH group of the first transcribed nucleotide, thereby producing a 2'-O-methylpurine cap. At the 3' end, functions as a processivity factor which stimulates the activity of the viral poly(A) polymerase OPG063 that creates mRNA's poly(A) tail. In the presence of OPG102, OPG063 does not dissociate from the RNA allowing tail elongation to around 250 adenylates.</text>
</comment>
<evidence type="ECO:0000256" key="15">
    <source>
        <dbReference type="PIRNR" id="PIRNR003726"/>
    </source>
</evidence>
<feature type="compositionally biased region" description="Basic and acidic residues" evidence="19">
    <location>
        <begin position="319"/>
        <end position="334"/>
    </location>
</feature>
<keyword evidence="8" id="KW-0251">Elongation factor</keyword>
<feature type="region of interest" description="Disordered" evidence="19">
    <location>
        <begin position="306"/>
        <end position="334"/>
    </location>
</feature>
<keyword evidence="6 15" id="KW-0808">Transferase</keyword>
<dbReference type="KEGG" id="vg:18158400"/>
<dbReference type="PROSITE" id="PS51612">
    <property type="entry name" value="SAM_MT_2O_PK"/>
    <property type="match status" value="1"/>
</dbReference>
<name>U3UBC9_9POXV</name>
<evidence type="ECO:0000256" key="13">
    <source>
        <dbReference type="ARBA" id="ARBA00046511"/>
    </source>
</evidence>
<evidence type="ECO:0000256" key="18">
    <source>
        <dbReference type="PIRSR" id="PIRSR003726-3"/>
    </source>
</evidence>
<dbReference type="EC" id="2.1.1.57" evidence="2 15"/>
<feature type="binding site" evidence="18">
    <location>
        <begin position="206"/>
        <end position="208"/>
    </location>
    <ligand>
        <name>mRNA</name>
        <dbReference type="ChEBI" id="CHEBI:33699"/>
    </ligand>
</feature>
<evidence type="ECO:0000256" key="19">
    <source>
        <dbReference type="SAM" id="MobiDB-lite"/>
    </source>
</evidence>
<evidence type="ECO:0000256" key="3">
    <source>
        <dbReference type="ARBA" id="ARBA00015701"/>
    </source>
</evidence>
<sequence length="334" mass="38880">MNAEHMDRPYIYFDQLDGTRDYDSEKEASRKSERMPSQGQLKLLLGELFFLSKLQRYGLLDGSNIVYVGSAPGTHIRFLRDHFADLGVTLKWTLIDGRRHDGSLRGLRDVTLVTRFADEEYTRSLRRHLRGARVILISDVRSKRGGDEPSTEDLLRDYALQNTIVSILNPAAFSLKWRCPFPGQWVRDFYVPCGKEMLQAFAPPYSAELRILSISTGEPVKLRCINLDTASDYEKKMFFFNDVVRRRVVVNFDYPNQEYDYYHMYYLLRNVFCEKEFPSTKAKVLFLHHKIFKFLNIPLSPTERLRDEPVQRPLPSKDPVPEGGDRARPVRGDK</sequence>
<dbReference type="Gene3D" id="3.40.50.150">
    <property type="entry name" value="Vaccinia Virus protein VP39"/>
    <property type="match status" value="1"/>
</dbReference>
<dbReference type="SUPFAM" id="SSF53335">
    <property type="entry name" value="S-adenosyl-L-methionine-dependent methyltransferases"/>
    <property type="match status" value="1"/>
</dbReference>
<evidence type="ECO:0000256" key="2">
    <source>
        <dbReference type="ARBA" id="ARBA00011923"/>
    </source>
</evidence>
<feature type="binding site" evidence="17">
    <location>
        <position position="69"/>
    </location>
    <ligand>
        <name>S-adenosyl-L-methionine</name>
        <dbReference type="ChEBI" id="CHEBI:59789"/>
    </ligand>
</feature>
<keyword evidence="21" id="KW-1185">Reference proteome</keyword>
<feature type="binding site" evidence="18">
    <location>
        <position position="234"/>
    </location>
    <ligand>
        <name>mRNA</name>
        <dbReference type="ChEBI" id="CHEBI:33699"/>
    </ligand>
</feature>
<evidence type="ECO:0000256" key="5">
    <source>
        <dbReference type="ARBA" id="ARBA00022664"/>
    </source>
</evidence>
<dbReference type="PIRSF" id="PIRSF003726">
    <property type="entry name" value="PolA_polym_reg_poxV"/>
    <property type="match status" value="1"/>
</dbReference>
<comment type="subcellular location">
    <subcellularLocation>
        <location evidence="1">Virion</location>
    </subcellularLocation>
</comment>
<evidence type="ECO:0000256" key="7">
    <source>
        <dbReference type="ARBA" id="ARBA00022691"/>
    </source>
</evidence>
<dbReference type="OrthoDB" id="9224at10239"/>
<feature type="binding site" evidence="17">
    <location>
        <position position="117"/>
    </location>
    <ligand>
        <name>S-adenosyl-L-methionine</name>
        <dbReference type="ChEBI" id="CHEBI:59789"/>
    </ligand>
</feature>
<dbReference type="GeneID" id="18158400"/>
<feature type="binding site" evidence="17">
    <location>
        <position position="98"/>
    </location>
    <ligand>
        <name>S-adenosyl-L-methionine</name>
        <dbReference type="ChEBI" id="CHEBI:59789"/>
    </ligand>
</feature>
<evidence type="ECO:0000256" key="14">
    <source>
        <dbReference type="ARBA" id="ARBA00049042"/>
    </source>
</evidence>
<feature type="binding site" evidence="17">
    <location>
        <position position="67"/>
    </location>
    <ligand>
        <name>S-adenosyl-L-methionine</name>
        <dbReference type="ChEBI" id="CHEBI:59789"/>
    </ligand>
</feature>
<feature type="binding site" evidence="17">
    <location>
        <position position="96"/>
    </location>
    <ligand>
        <name>S-adenosyl-L-methionine</name>
        <dbReference type="ChEBI" id="CHEBI:59789"/>
    </ligand>
</feature>
<evidence type="ECO:0000313" key="20">
    <source>
        <dbReference type="EMBL" id="CCD83243.1"/>
    </source>
</evidence>
<comment type="catalytic activity">
    <reaction evidence="14 15">
        <text>a 5'-end (N(7)-methyl 5'-triphosphoguanosine)-ribonucleoside in mRNA + S-adenosyl-L-methionine = a 5'-end (N(7)-methyl 5'-triphosphoguanosine)-(2'-O-methyl-ribonucleoside) in mRNA + S-adenosyl-L-homocysteine + H(+)</text>
        <dbReference type="Rhea" id="RHEA:67020"/>
        <dbReference type="Rhea" id="RHEA-COMP:17167"/>
        <dbReference type="Rhea" id="RHEA-COMP:17168"/>
        <dbReference type="ChEBI" id="CHEBI:15378"/>
        <dbReference type="ChEBI" id="CHEBI:57856"/>
        <dbReference type="ChEBI" id="CHEBI:59789"/>
        <dbReference type="ChEBI" id="CHEBI:156461"/>
        <dbReference type="ChEBI" id="CHEBI:167609"/>
        <dbReference type="EC" id="2.1.1.57"/>
    </reaction>
</comment>
<evidence type="ECO:0000256" key="10">
    <source>
        <dbReference type="ARBA" id="ARBA00022917"/>
    </source>
</evidence>
<feature type="binding site" evidence="18">
    <location>
        <position position="22"/>
    </location>
    <ligand>
        <name>mRNA</name>
        <dbReference type="ChEBI" id="CHEBI:33699"/>
    </ligand>
</feature>
<evidence type="ECO:0000256" key="11">
    <source>
        <dbReference type="ARBA" id="ARBA00023042"/>
    </source>
</evidence>
<reference evidence="20 21" key="2">
    <citation type="submission" date="2013-10" db="EMBL/GenBank/DDBJ databases">
        <title>The genome of epidemic Squirrel Poxvirus reveals novel virulence genes.</title>
        <authorList>
            <person name="Darby A.C."/>
            <person name="McInnes C.J."/>
            <person name="Kjaer K.H."/>
            <person name="Wood A.R."/>
            <person name="Hughes M."/>
            <person name="Martensen P.M."/>
            <person name="Radford A.D."/>
            <person name="Hall N."/>
            <person name="Chantrey J."/>
        </authorList>
    </citation>
    <scope>NUCLEOTIDE SEQUENCE [LARGE SCALE GENOMIC DNA]</scope>
    <source>
        <strain evidence="20">Red squirrel UK</strain>
    </source>
</reference>
<dbReference type="GO" id="GO:0044423">
    <property type="term" value="C:virion component"/>
    <property type="evidence" value="ECO:0007669"/>
    <property type="project" value="UniProtKB-KW"/>
</dbReference>
<evidence type="ECO:0000256" key="6">
    <source>
        <dbReference type="ARBA" id="ARBA00022679"/>
    </source>
</evidence>
<accession>U3UBC9</accession>
<organism evidence="20 21">
    <name type="scientific">Squirrelpox virus</name>
    <dbReference type="NCBI Taxonomy" id="240426"/>
    <lineage>
        <taxon>Viruses</taxon>
        <taxon>Varidnaviria</taxon>
        <taxon>Bamfordvirae</taxon>
        <taxon>Nucleocytoviricota</taxon>
        <taxon>Pokkesviricetes</taxon>
        <taxon>Chitovirales</taxon>
        <taxon>Poxviridae</taxon>
        <taxon>Chordopoxvirinae</taxon>
        <taxon>Sciuripoxvirus</taxon>
        <taxon>Sciuripoxvirus squirrelpox</taxon>
    </lineage>
</organism>
<proteinExistence type="predicted"/>
<dbReference type="GO" id="GO:0032259">
    <property type="term" value="P:methylation"/>
    <property type="evidence" value="ECO:0007669"/>
    <property type="project" value="UniProtKB-KW"/>
</dbReference>
<evidence type="ECO:0000256" key="9">
    <source>
        <dbReference type="ARBA" id="ARBA00022844"/>
    </source>
</evidence>
<evidence type="ECO:0000256" key="16">
    <source>
        <dbReference type="PIRSR" id="PIRSR003726-1"/>
    </source>
</evidence>
<feature type="active site" description="For methyltransferase activity" evidence="16">
    <location>
        <position position="176"/>
    </location>
</feature>
<evidence type="ECO:0000256" key="8">
    <source>
        <dbReference type="ARBA" id="ARBA00022768"/>
    </source>
</evidence>
<dbReference type="GO" id="GO:0006370">
    <property type="term" value="P:7-methylguanosine mRNA capping"/>
    <property type="evidence" value="ECO:0007669"/>
    <property type="project" value="UniProtKB-UniRule"/>
</dbReference>
<evidence type="ECO:0000256" key="12">
    <source>
        <dbReference type="ARBA" id="ARBA00034661"/>
    </source>
</evidence>
<feature type="binding site" evidence="17">
    <location>
        <position position="40"/>
    </location>
    <ligand>
        <name>S-adenosyl-L-methionine</name>
        <dbReference type="ChEBI" id="CHEBI:59789"/>
    </ligand>
</feature>
<dbReference type="EMBL" id="HE601899">
    <property type="protein sequence ID" value="CCD83243.1"/>
    <property type="molecule type" value="Genomic_DNA"/>
</dbReference>
<keyword evidence="10" id="KW-0648">Protein biosynthesis</keyword>
<dbReference type="InterPro" id="IPR000176">
    <property type="entry name" value="mRNA_MeTrfase-like"/>
</dbReference>
<evidence type="ECO:0000256" key="1">
    <source>
        <dbReference type="ARBA" id="ARBA00004328"/>
    </source>
</evidence>
<gene>
    <name evidence="20" type="primary">J3R</name>
    <name evidence="20" type="ORF">SQPV_0600</name>
</gene>
<dbReference type="Proteomes" id="UP000144311">
    <property type="component" value="Segment"/>
</dbReference>
<dbReference type="InterPro" id="IPR029063">
    <property type="entry name" value="SAM-dependent_MTases_sf"/>
</dbReference>
<dbReference type="Pfam" id="PF01358">
    <property type="entry name" value="PARP_regulatory"/>
    <property type="match status" value="1"/>
</dbReference>
<keyword evidence="5 15" id="KW-0507">mRNA processing</keyword>
<keyword evidence="9" id="KW-0946">Virion</keyword>
<dbReference type="CDD" id="cd20756">
    <property type="entry name" value="capping_2-OMTase_Poxviridae"/>
    <property type="match status" value="1"/>
</dbReference>
<keyword evidence="7 15" id="KW-0949">S-adenosyl-L-methionine</keyword>
<comment type="subunit">
    <text evidence="13 15">Interacts with poly(A) polymerase catalytic subunit OPG063. Interacts with OPG109 and OPG123; these interactions might help linking transcription to capping and polyadenylation.</text>
</comment>
<evidence type="ECO:0000256" key="17">
    <source>
        <dbReference type="PIRSR" id="PIRSR003726-2"/>
    </source>
</evidence>
<keyword evidence="4 15" id="KW-0489">Methyltransferase</keyword>
<keyword evidence="11 15" id="KW-0506">mRNA capping</keyword>
<dbReference type="InterPro" id="IPR025804">
    <property type="entry name" value="Pox/kineto_cap_MeTfrase"/>
</dbReference>
<feature type="binding site" evidence="18">
    <location>
        <begin position="178"/>
        <end position="181"/>
    </location>
    <ligand>
        <name>mRNA</name>
        <dbReference type="ChEBI" id="CHEBI:33699"/>
    </ligand>
</feature>
<feature type="binding site" evidence="17">
    <location>
        <position position="139"/>
    </location>
    <ligand>
        <name>S-adenosyl-L-methionine</name>
        <dbReference type="ChEBI" id="CHEBI:59789"/>
    </ligand>
</feature>
<evidence type="ECO:0000256" key="4">
    <source>
        <dbReference type="ARBA" id="ARBA00022603"/>
    </source>
</evidence>
<protein>
    <recommendedName>
        <fullName evidence="3 15">Cap-specific mRNA (nucleoside-2'-O-)-methyltransferase</fullName>
        <ecNumber evidence="2 15">2.1.1.57</ecNumber>
    </recommendedName>
</protein>
<feature type="binding site" evidence="17">
    <location>
        <position position="73"/>
    </location>
    <ligand>
        <name>S-adenosyl-L-methionine</name>
        <dbReference type="ChEBI" id="CHEBI:59789"/>
    </ligand>
</feature>
<dbReference type="InterPro" id="IPR030375">
    <property type="entry name" value="Poxvir_cap_MeTfrase"/>
</dbReference>
<dbReference type="RefSeq" id="YP_008658485.1">
    <property type="nucleotide sequence ID" value="NC_022563.1"/>
</dbReference>